<keyword evidence="3" id="KW-1185">Reference proteome</keyword>
<dbReference type="Proteomes" id="UP000076871">
    <property type="component" value="Unassembled WGS sequence"/>
</dbReference>
<feature type="region of interest" description="Disordered" evidence="1">
    <location>
        <begin position="149"/>
        <end position="180"/>
    </location>
</feature>
<feature type="region of interest" description="Disordered" evidence="1">
    <location>
        <begin position="37"/>
        <end position="72"/>
    </location>
</feature>
<gene>
    <name evidence="2" type="ORF">LAESUDRAFT_752301</name>
</gene>
<feature type="compositionally biased region" description="Basic residues" evidence="1">
    <location>
        <begin position="267"/>
        <end position="280"/>
    </location>
</feature>
<dbReference type="AlphaFoldDB" id="A0A165C6C2"/>
<protein>
    <submittedName>
        <fullName evidence="2">Uncharacterized protein</fullName>
    </submittedName>
</protein>
<organism evidence="2 3">
    <name type="scientific">Laetiporus sulphureus 93-53</name>
    <dbReference type="NCBI Taxonomy" id="1314785"/>
    <lineage>
        <taxon>Eukaryota</taxon>
        <taxon>Fungi</taxon>
        <taxon>Dikarya</taxon>
        <taxon>Basidiomycota</taxon>
        <taxon>Agaricomycotina</taxon>
        <taxon>Agaricomycetes</taxon>
        <taxon>Polyporales</taxon>
        <taxon>Laetiporus</taxon>
    </lineage>
</organism>
<feature type="compositionally biased region" description="Polar residues" evidence="1">
    <location>
        <begin position="37"/>
        <end position="52"/>
    </location>
</feature>
<dbReference type="EMBL" id="KV427654">
    <property type="protein sequence ID" value="KZT02279.1"/>
    <property type="molecule type" value="Genomic_DNA"/>
</dbReference>
<dbReference type="RefSeq" id="XP_040760019.1">
    <property type="nucleotide sequence ID" value="XM_040911720.1"/>
</dbReference>
<evidence type="ECO:0000256" key="1">
    <source>
        <dbReference type="SAM" id="MobiDB-lite"/>
    </source>
</evidence>
<sequence>MGELSPPPIRRVDHINAIMKIACDRFYAHHDITRTFAANSPPTTHALPNSVPSDDWRPRSPSEHAPVTGPIVPPARERLRTAISVIPGLEVVLVEERANKAGTPLSVIRLQPLRSPRTRAIGTFHASRAHHEAHMGGGGTMAQWAGRLPSSGSKVTSLIPGSGDAAQEDDLGREEKQSKGTITDQCEHIDCLIEPPWYHTIFSTPTVMLAAATDTCVIECTSTCQGPTDAMAPGLLYSNDTEPRGNPCHSSAHTPRAIPSFTPSCGRARHDRMGKHTRRTARRFASRYPRRPVCGRKTQVLAVPCNDEHEFVAPRKEHDEPWGAAPLCQITSISLTPLPPSAEHVRKVVFQLSEAAILPLARCARIKHGAWRAVIGRIP</sequence>
<reference evidence="2 3" key="1">
    <citation type="journal article" date="2016" name="Mol. Biol. Evol.">
        <title>Comparative Genomics of Early-Diverging Mushroom-Forming Fungi Provides Insights into the Origins of Lignocellulose Decay Capabilities.</title>
        <authorList>
            <person name="Nagy L.G."/>
            <person name="Riley R."/>
            <person name="Tritt A."/>
            <person name="Adam C."/>
            <person name="Daum C."/>
            <person name="Floudas D."/>
            <person name="Sun H."/>
            <person name="Yadav J.S."/>
            <person name="Pangilinan J."/>
            <person name="Larsson K.H."/>
            <person name="Matsuura K."/>
            <person name="Barry K."/>
            <person name="Labutti K."/>
            <person name="Kuo R."/>
            <person name="Ohm R.A."/>
            <person name="Bhattacharya S.S."/>
            <person name="Shirouzu T."/>
            <person name="Yoshinaga Y."/>
            <person name="Martin F.M."/>
            <person name="Grigoriev I.V."/>
            <person name="Hibbett D.S."/>
        </authorList>
    </citation>
    <scope>NUCLEOTIDE SEQUENCE [LARGE SCALE GENOMIC DNA]</scope>
    <source>
        <strain evidence="2 3">93-53</strain>
    </source>
</reference>
<evidence type="ECO:0000313" key="3">
    <source>
        <dbReference type="Proteomes" id="UP000076871"/>
    </source>
</evidence>
<accession>A0A165C6C2</accession>
<evidence type="ECO:0000313" key="2">
    <source>
        <dbReference type="EMBL" id="KZT02279.1"/>
    </source>
</evidence>
<dbReference type="GeneID" id="63828748"/>
<proteinExistence type="predicted"/>
<feature type="region of interest" description="Disordered" evidence="1">
    <location>
        <begin position="259"/>
        <end position="280"/>
    </location>
</feature>
<dbReference type="InParanoid" id="A0A165C6C2"/>
<name>A0A165C6C2_9APHY</name>